<comment type="subcellular location">
    <subcellularLocation>
        <location evidence="1">Cell membrane</location>
        <topology evidence="1">Single-pass membrane protein</topology>
    </subcellularLocation>
    <subcellularLocation>
        <location evidence="7">Cell membrane</location>
        <topology evidence="7">Single-pass type II membrane protein</topology>
    </subcellularLocation>
</comment>
<evidence type="ECO:0000256" key="3">
    <source>
        <dbReference type="ARBA" id="ARBA00022475"/>
    </source>
</evidence>
<dbReference type="AlphaFoldDB" id="A0A072N331"/>
<keyword evidence="7" id="KW-0653">Protein transport</keyword>
<gene>
    <name evidence="9" type="ORF">D777_00723</name>
</gene>
<name>A0A072N331_9GAMM</name>
<reference evidence="9 10" key="1">
    <citation type="submission" date="2012-12" db="EMBL/GenBank/DDBJ databases">
        <title>Genome assembly of Marinobacter sp. AK21.</title>
        <authorList>
            <person name="Khatri I."/>
            <person name="Kumar R."/>
            <person name="Vaidya B."/>
            <person name="Subramanian S."/>
            <person name="Pinnaka A."/>
        </authorList>
    </citation>
    <scope>NUCLEOTIDE SEQUENCE [LARGE SCALE GENOMIC DNA]</scope>
    <source>
        <strain evidence="9 10">AK21</strain>
    </source>
</reference>
<keyword evidence="4 7" id="KW-0812">Transmembrane</keyword>
<evidence type="ECO:0000256" key="5">
    <source>
        <dbReference type="ARBA" id="ARBA00022989"/>
    </source>
</evidence>
<protein>
    <submittedName>
        <fullName evidence="9">Sigma-70 factor</fullName>
    </submittedName>
</protein>
<evidence type="ECO:0000313" key="9">
    <source>
        <dbReference type="EMBL" id="KEF32089.1"/>
    </source>
</evidence>
<dbReference type="STRING" id="1137280.D777_00723"/>
<dbReference type="RefSeq" id="WP_036128511.1">
    <property type="nucleotide sequence ID" value="NZ_ANIE01000003.1"/>
</dbReference>
<dbReference type="PANTHER" id="PTHR30558:SF3">
    <property type="entry name" value="BIOPOLYMER TRANSPORT PROTEIN EXBD-RELATED"/>
    <property type="match status" value="1"/>
</dbReference>
<dbReference type="PANTHER" id="PTHR30558">
    <property type="entry name" value="EXBD MEMBRANE COMPONENT OF PMF-DRIVEN MACROMOLECULE IMPORT SYSTEM"/>
    <property type="match status" value="1"/>
</dbReference>
<accession>A0A072N331</accession>
<keyword evidence="3" id="KW-1003">Cell membrane</keyword>
<keyword evidence="6 8" id="KW-0472">Membrane</keyword>
<organism evidence="9 10">
    <name type="scientific">Marinobacter nitratireducens</name>
    <dbReference type="NCBI Taxonomy" id="1137280"/>
    <lineage>
        <taxon>Bacteria</taxon>
        <taxon>Pseudomonadati</taxon>
        <taxon>Pseudomonadota</taxon>
        <taxon>Gammaproteobacteria</taxon>
        <taxon>Pseudomonadales</taxon>
        <taxon>Marinobacteraceae</taxon>
        <taxon>Marinobacter</taxon>
    </lineage>
</organism>
<feature type="transmembrane region" description="Helical" evidence="8">
    <location>
        <begin position="21"/>
        <end position="41"/>
    </location>
</feature>
<dbReference type="GO" id="GO:0022857">
    <property type="term" value="F:transmembrane transporter activity"/>
    <property type="evidence" value="ECO:0007669"/>
    <property type="project" value="InterPro"/>
</dbReference>
<evidence type="ECO:0000256" key="8">
    <source>
        <dbReference type="SAM" id="Phobius"/>
    </source>
</evidence>
<evidence type="ECO:0000256" key="7">
    <source>
        <dbReference type="RuleBase" id="RU003879"/>
    </source>
</evidence>
<evidence type="ECO:0000313" key="10">
    <source>
        <dbReference type="Proteomes" id="UP000035057"/>
    </source>
</evidence>
<proteinExistence type="inferred from homology"/>
<sequence>MKESTKARRHKRHYRRNRAQSKMNLVSLMDIFTILVFFLMVNSSSEVQVLTQNNTIKLPESTAEQRPKEVLALTVTDRDILVNGRLVTQRAVFQAFEGQVEPLLKEELEYQANRSEAKVPETGRPITILADRELPYDLLKKIMSTCVEAGYAAISLAVSQQAEQGA</sequence>
<keyword evidence="10" id="KW-1185">Reference proteome</keyword>
<keyword evidence="7" id="KW-0813">Transport</keyword>
<dbReference type="InterPro" id="IPR003400">
    <property type="entry name" value="ExbD"/>
</dbReference>
<dbReference type="PATRIC" id="fig|1137280.3.peg.539"/>
<evidence type="ECO:0000256" key="6">
    <source>
        <dbReference type="ARBA" id="ARBA00023136"/>
    </source>
</evidence>
<dbReference type="GO" id="GO:0015031">
    <property type="term" value="P:protein transport"/>
    <property type="evidence" value="ECO:0007669"/>
    <property type="project" value="UniProtKB-KW"/>
</dbReference>
<comment type="caution">
    <text evidence="9">The sequence shown here is derived from an EMBL/GenBank/DDBJ whole genome shotgun (WGS) entry which is preliminary data.</text>
</comment>
<comment type="similarity">
    <text evidence="2 7">Belongs to the ExbD/TolR family.</text>
</comment>
<dbReference type="GO" id="GO:0005886">
    <property type="term" value="C:plasma membrane"/>
    <property type="evidence" value="ECO:0007669"/>
    <property type="project" value="UniProtKB-SubCell"/>
</dbReference>
<keyword evidence="5 8" id="KW-1133">Transmembrane helix</keyword>
<evidence type="ECO:0000256" key="4">
    <source>
        <dbReference type="ARBA" id="ARBA00022692"/>
    </source>
</evidence>
<dbReference type="EMBL" id="ANIE01000003">
    <property type="protein sequence ID" value="KEF32089.1"/>
    <property type="molecule type" value="Genomic_DNA"/>
</dbReference>
<dbReference type="OrthoDB" id="5294637at2"/>
<evidence type="ECO:0000256" key="2">
    <source>
        <dbReference type="ARBA" id="ARBA00005811"/>
    </source>
</evidence>
<dbReference type="Pfam" id="PF02472">
    <property type="entry name" value="ExbD"/>
    <property type="match status" value="1"/>
</dbReference>
<dbReference type="Proteomes" id="UP000035057">
    <property type="component" value="Unassembled WGS sequence"/>
</dbReference>
<evidence type="ECO:0000256" key="1">
    <source>
        <dbReference type="ARBA" id="ARBA00004162"/>
    </source>
</evidence>